<keyword evidence="9" id="KW-1185">Reference proteome</keyword>
<keyword evidence="8" id="KW-0547">Nucleotide-binding</keyword>
<comment type="domain">
    <text evidence="6">Has three domains with a flexible linker between the domains II and III and assumes an 'L' shape. Domain III is highly mobile and contacts RuvB.</text>
</comment>
<accession>A0A346XVZ0</accession>
<evidence type="ECO:0000256" key="4">
    <source>
        <dbReference type="ARBA" id="ARBA00023172"/>
    </source>
</evidence>
<keyword evidence="8" id="KW-0067">ATP-binding</keyword>
<dbReference type="Pfam" id="PF14520">
    <property type="entry name" value="HHH_5"/>
    <property type="match status" value="1"/>
</dbReference>
<dbReference type="Pfam" id="PF07499">
    <property type="entry name" value="RuvA_C"/>
    <property type="match status" value="1"/>
</dbReference>
<dbReference type="Gene3D" id="1.10.150.20">
    <property type="entry name" value="5' to 3' exonuclease, C-terminal subdomain"/>
    <property type="match status" value="1"/>
</dbReference>
<organism evidence="8 9">
    <name type="scientific">Euzebya pacifica</name>
    <dbReference type="NCBI Taxonomy" id="1608957"/>
    <lineage>
        <taxon>Bacteria</taxon>
        <taxon>Bacillati</taxon>
        <taxon>Actinomycetota</taxon>
        <taxon>Nitriliruptoria</taxon>
        <taxon>Euzebyales</taxon>
    </lineage>
</organism>
<evidence type="ECO:0000256" key="1">
    <source>
        <dbReference type="ARBA" id="ARBA00022490"/>
    </source>
</evidence>
<dbReference type="Gene3D" id="1.10.8.10">
    <property type="entry name" value="DNA helicase RuvA subunit, C-terminal domain"/>
    <property type="match status" value="1"/>
</dbReference>
<dbReference type="GO" id="GO:0009379">
    <property type="term" value="C:Holliday junction helicase complex"/>
    <property type="evidence" value="ECO:0007669"/>
    <property type="project" value="InterPro"/>
</dbReference>
<comment type="subunit">
    <text evidence="6">Homotetramer. Forms an RuvA(8)-RuvB(12)-Holliday junction (HJ) complex. HJ DNA is sandwiched between 2 RuvA tetramers; dsDNA enters through RuvA and exits via RuvB. An RuvB hexamer assembles on each DNA strand where it exits the tetramer. Each RuvB hexamer is contacted by two RuvA subunits (via domain III) on 2 adjacent RuvB subunits; this complex drives branch migration. In the full resolvosome a probable DNA-RuvA(4)-RuvB(12)-RuvC(2) complex forms which resolves the HJ.</text>
</comment>
<evidence type="ECO:0000256" key="2">
    <source>
        <dbReference type="ARBA" id="ARBA00022763"/>
    </source>
</evidence>
<evidence type="ECO:0000313" key="9">
    <source>
        <dbReference type="Proteomes" id="UP000264006"/>
    </source>
</evidence>
<dbReference type="OrthoDB" id="5293449at2"/>
<dbReference type="Pfam" id="PF01330">
    <property type="entry name" value="RuvA_N"/>
    <property type="match status" value="1"/>
</dbReference>
<name>A0A346XVZ0_9ACTN</name>
<dbReference type="GO" id="GO:0005524">
    <property type="term" value="F:ATP binding"/>
    <property type="evidence" value="ECO:0007669"/>
    <property type="project" value="InterPro"/>
</dbReference>
<dbReference type="EMBL" id="CP031165">
    <property type="protein sequence ID" value="AXV06387.1"/>
    <property type="molecule type" value="Genomic_DNA"/>
</dbReference>
<reference evidence="8 9" key="1">
    <citation type="submission" date="2018-09" db="EMBL/GenBank/DDBJ databases">
        <title>Complete genome sequence of Euzebya sp. DY32-46 isolated from seawater of Pacific Ocean.</title>
        <authorList>
            <person name="Xu L."/>
            <person name="Wu Y.-H."/>
            <person name="Xu X.-W."/>
        </authorList>
    </citation>
    <scope>NUCLEOTIDE SEQUENCE [LARGE SCALE GENOMIC DNA]</scope>
    <source>
        <strain evidence="8 9">DY32-46</strain>
    </source>
</reference>
<dbReference type="InterPro" id="IPR010994">
    <property type="entry name" value="RuvA_2-like"/>
</dbReference>
<keyword evidence="1 6" id="KW-0963">Cytoplasm</keyword>
<protein>
    <recommendedName>
        <fullName evidence="6">Holliday junction branch migration complex subunit RuvA</fullName>
    </recommendedName>
</protein>
<dbReference type="KEGG" id="euz:DVS28_a1696"/>
<dbReference type="InterPro" id="IPR011114">
    <property type="entry name" value="RuvA_C"/>
</dbReference>
<evidence type="ECO:0000256" key="3">
    <source>
        <dbReference type="ARBA" id="ARBA00023125"/>
    </source>
</evidence>
<dbReference type="SUPFAM" id="SSF47781">
    <property type="entry name" value="RuvA domain 2-like"/>
    <property type="match status" value="1"/>
</dbReference>
<dbReference type="GO" id="GO:0005737">
    <property type="term" value="C:cytoplasm"/>
    <property type="evidence" value="ECO:0007669"/>
    <property type="project" value="UniProtKB-SubCell"/>
</dbReference>
<dbReference type="Gene3D" id="2.40.50.140">
    <property type="entry name" value="Nucleic acid-binding proteins"/>
    <property type="match status" value="1"/>
</dbReference>
<dbReference type="GO" id="GO:0000400">
    <property type="term" value="F:four-way junction DNA binding"/>
    <property type="evidence" value="ECO:0007669"/>
    <property type="project" value="UniProtKB-UniRule"/>
</dbReference>
<dbReference type="SMART" id="SM00278">
    <property type="entry name" value="HhH1"/>
    <property type="match status" value="2"/>
</dbReference>
<dbReference type="InterPro" id="IPR012340">
    <property type="entry name" value="NA-bd_OB-fold"/>
</dbReference>
<dbReference type="HAMAP" id="MF_00031">
    <property type="entry name" value="DNA_HJ_migration_RuvA"/>
    <property type="match status" value="1"/>
</dbReference>
<dbReference type="NCBIfam" id="TIGR00084">
    <property type="entry name" value="ruvA"/>
    <property type="match status" value="1"/>
</dbReference>
<sequence>MIALLRGAVAHLEPGRVVLDVGGVGYLVRVPSGVRLGGVGTEIVLHTHLAVREDAMDLYGFPGVGDRDLFQLLLSVSGVGPKLALAAVDTLGADGIRAAVIAEDVTGLTAIPGVGKKGAQRLVLELRSKVGMLPSSSPAGNGLPTAAAADDPRSEARQALSALGYGAAEVEHALRGVPADEPAEVQIRGALRGLG</sequence>
<comment type="similarity">
    <text evidence="6">Belongs to the RuvA family.</text>
</comment>
<dbReference type="RefSeq" id="WP_114594063.1">
    <property type="nucleotide sequence ID" value="NZ_CP031165.1"/>
</dbReference>
<evidence type="ECO:0000313" key="8">
    <source>
        <dbReference type="EMBL" id="AXV06387.1"/>
    </source>
</evidence>
<evidence type="ECO:0000259" key="7">
    <source>
        <dbReference type="SMART" id="SM00278"/>
    </source>
</evidence>
<proteinExistence type="inferred from homology"/>
<dbReference type="GO" id="GO:0009378">
    <property type="term" value="F:four-way junction helicase activity"/>
    <property type="evidence" value="ECO:0007669"/>
    <property type="project" value="InterPro"/>
</dbReference>
<dbReference type="SUPFAM" id="SSF46929">
    <property type="entry name" value="DNA helicase RuvA subunit, C-terminal domain"/>
    <property type="match status" value="1"/>
</dbReference>
<feature type="domain" description="Helix-hairpin-helix DNA-binding motif class 1" evidence="7">
    <location>
        <begin position="71"/>
        <end position="90"/>
    </location>
</feature>
<dbReference type="AlphaFoldDB" id="A0A346XVZ0"/>
<keyword evidence="8" id="KW-0378">Hydrolase</keyword>
<feature type="region of interest" description="Domain III" evidence="6">
    <location>
        <begin position="148"/>
        <end position="195"/>
    </location>
</feature>
<keyword evidence="5 6" id="KW-0234">DNA repair</keyword>
<evidence type="ECO:0000256" key="6">
    <source>
        <dbReference type="HAMAP-Rule" id="MF_00031"/>
    </source>
</evidence>
<dbReference type="GO" id="GO:0048476">
    <property type="term" value="C:Holliday junction resolvase complex"/>
    <property type="evidence" value="ECO:0007669"/>
    <property type="project" value="UniProtKB-UniRule"/>
</dbReference>
<dbReference type="InterPro" id="IPR003583">
    <property type="entry name" value="Hlx-hairpin-Hlx_DNA-bd_motif"/>
</dbReference>
<evidence type="ECO:0000256" key="5">
    <source>
        <dbReference type="ARBA" id="ARBA00023204"/>
    </source>
</evidence>
<dbReference type="InterPro" id="IPR036267">
    <property type="entry name" value="RuvA_C_sf"/>
</dbReference>
<keyword evidence="4 6" id="KW-0233">DNA recombination</keyword>
<dbReference type="GO" id="GO:0006310">
    <property type="term" value="P:DNA recombination"/>
    <property type="evidence" value="ECO:0007669"/>
    <property type="project" value="UniProtKB-UniRule"/>
</dbReference>
<keyword evidence="8" id="KW-0347">Helicase</keyword>
<gene>
    <name evidence="6" type="primary">ruvA</name>
    <name evidence="8" type="ORF">DVS28_a1696</name>
</gene>
<dbReference type="InterPro" id="IPR013849">
    <property type="entry name" value="DNA_helicase_Holl-junc_RuvA_I"/>
</dbReference>
<comment type="function">
    <text evidence="6">The RuvA-RuvB-RuvC complex processes Holliday junction (HJ) DNA during genetic recombination and DNA repair, while the RuvA-RuvB complex plays an important role in the rescue of blocked DNA replication forks via replication fork reversal (RFR). RuvA specifically binds to HJ cruciform DNA, conferring on it an open structure. The RuvB hexamer acts as an ATP-dependent pump, pulling dsDNA into and through the RuvAB complex. HJ branch migration allows RuvC to scan DNA until it finds its consensus sequence, where it cleaves and resolves the cruciform DNA.</text>
</comment>
<comment type="subcellular location">
    <subcellularLocation>
        <location evidence="6">Cytoplasm</location>
    </subcellularLocation>
</comment>
<keyword evidence="2 6" id="KW-0227">DNA damage</keyword>
<dbReference type="Proteomes" id="UP000264006">
    <property type="component" value="Chromosome"/>
</dbReference>
<dbReference type="SUPFAM" id="SSF50249">
    <property type="entry name" value="Nucleic acid-binding proteins"/>
    <property type="match status" value="1"/>
</dbReference>
<feature type="domain" description="Helix-hairpin-helix DNA-binding motif class 1" evidence="7">
    <location>
        <begin position="106"/>
        <end position="125"/>
    </location>
</feature>
<keyword evidence="3 6" id="KW-0238">DNA-binding</keyword>
<comment type="caution">
    <text evidence="6">Lacks conserved residue(s) required for the propagation of feature annotation.</text>
</comment>
<dbReference type="CDD" id="cd14332">
    <property type="entry name" value="UBA_RuvA_C"/>
    <property type="match status" value="1"/>
</dbReference>
<dbReference type="GO" id="GO:0006281">
    <property type="term" value="P:DNA repair"/>
    <property type="evidence" value="ECO:0007669"/>
    <property type="project" value="UniProtKB-UniRule"/>
</dbReference>
<dbReference type="InterPro" id="IPR000085">
    <property type="entry name" value="RuvA"/>
</dbReference>